<evidence type="ECO:0000256" key="3">
    <source>
        <dbReference type="ARBA" id="ARBA00022695"/>
    </source>
</evidence>
<evidence type="ECO:0000256" key="6">
    <source>
        <dbReference type="HAMAP-Rule" id="MF_00838"/>
    </source>
</evidence>
<dbReference type="AlphaFoldDB" id="A0AA96LEA8"/>
<dbReference type="PANTHER" id="PTHR34185">
    <property type="entry name" value="DIADENYLATE CYCLASE"/>
    <property type="match status" value="1"/>
</dbReference>
<keyword evidence="9" id="KW-1185">Reference proteome</keyword>
<gene>
    <name evidence="8" type="primary">cdaS</name>
    <name evidence="6" type="synonym">dacB</name>
    <name evidence="8" type="ORF">MJA45_03430</name>
</gene>
<sequence>MTETSPCDFSPLKEALRSSLQEILQDLKTHAASLDNEHCCMLSELADIRERFIRLQSQASSFYLNCYLAPYTEKYEELSFCIRHLMERRHGALIIIERKDSVNSLIHQGVPLGARFTFSLLESIFYVGNPLHDGAVLVRGSEIVSAANILPLSNYEAGPKKLGTRHRAAIGLTELCDALVIVVSEETGSSSFAMGGRLYPFMPLSENEPVH</sequence>
<dbReference type="GO" id="GO:0004016">
    <property type="term" value="F:adenylate cyclase activity"/>
    <property type="evidence" value="ECO:0007669"/>
    <property type="project" value="UniProtKB-UniRule"/>
</dbReference>
<accession>A0AA96LEA8</accession>
<evidence type="ECO:0000313" key="9">
    <source>
        <dbReference type="Proteomes" id="UP001305702"/>
    </source>
</evidence>
<dbReference type="GO" id="GO:0005524">
    <property type="term" value="F:ATP binding"/>
    <property type="evidence" value="ECO:0007669"/>
    <property type="project" value="UniProtKB-UniRule"/>
</dbReference>
<dbReference type="InterPro" id="IPR034693">
    <property type="entry name" value="CdaS"/>
</dbReference>
<keyword evidence="6" id="KW-1133">Transmembrane helix</keyword>
<evidence type="ECO:0000313" key="8">
    <source>
        <dbReference type="EMBL" id="WNQ12126.1"/>
    </source>
</evidence>
<dbReference type="PANTHER" id="PTHR34185:SF2">
    <property type="entry name" value="CYCLIC DI-AMP SYNTHASE CDAS"/>
    <property type="match status" value="1"/>
</dbReference>
<dbReference type="InterPro" id="IPR036888">
    <property type="entry name" value="DNA_integrity_DisA_N_sf"/>
</dbReference>
<dbReference type="EMBL" id="CP130318">
    <property type="protein sequence ID" value="WNQ12126.1"/>
    <property type="molecule type" value="Genomic_DNA"/>
</dbReference>
<dbReference type="NCBIfam" id="NF038328">
    <property type="entry name" value="c-di-AMP_CdaS"/>
    <property type="match status" value="1"/>
</dbReference>
<evidence type="ECO:0000256" key="2">
    <source>
        <dbReference type="ARBA" id="ARBA00022679"/>
    </source>
</evidence>
<keyword evidence="4 6" id="KW-0547">Nucleotide-binding</keyword>
<reference evidence="8 9" key="1">
    <citation type="submission" date="2022-02" db="EMBL/GenBank/DDBJ databases">
        <title>Paenibacillus sp. MBLB1776 Whole Genome Shotgun Sequencing.</title>
        <authorList>
            <person name="Hwang C.Y."/>
            <person name="Cho E.-S."/>
            <person name="Seo M.-J."/>
        </authorList>
    </citation>
    <scope>NUCLEOTIDE SEQUENCE [LARGE SCALE GENOMIC DNA]</scope>
    <source>
        <strain evidence="8 9">MBLB1776</strain>
    </source>
</reference>
<dbReference type="PROSITE" id="PS51794">
    <property type="entry name" value="DAC"/>
    <property type="match status" value="1"/>
</dbReference>
<evidence type="ECO:0000259" key="7">
    <source>
        <dbReference type="PROSITE" id="PS51794"/>
    </source>
</evidence>
<comment type="function">
    <text evidence="6">Catalyzes the condensation of 2 ATP molecules into cyclic di-AMP (c-di-AMP), a second messenger used to regulate differing processes in different bacteria.</text>
</comment>
<keyword evidence="2 6" id="KW-0808">Transferase</keyword>
<feature type="domain" description="DAC" evidence="7">
    <location>
        <begin position="45"/>
        <end position="206"/>
    </location>
</feature>
<dbReference type="GO" id="GO:0006171">
    <property type="term" value="P:cAMP biosynthetic process"/>
    <property type="evidence" value="ECO:0007669"/>
    <property type="project" value="InterPro"/>
</dbReference>
<dbReference type="Pfam" id="PF02457">
    <property type="entry name" value="DAC"/>
    <property type="match status" value="1"/>
</dbReference>
<dbReference type="EC" id="2.7.7.85" evidence="6"/>
<dbReference type="InterPro" id="IPR050338">
    <property type="entry name" value="DisA"/>
</dbReference>
<dbReference type="HAMAP" id="MF_00838">
    <property type="entry name" value="DacB"/>
    <property type="match status" value="1"/>
</dbReference>
<dbReference type="Gene3D" id="3.40.1700.10">
    <property type="entry name" value="DNA integrity scanning protein, DisA, N-terminal domain"/>
    <property type="match status" value="1"/>
</dbReference>
<protein>
    <recommendedName>
        <fullName evidence="6">Diadenylate cyclase</fullName>
        <shortName evidence="6">DAC</shortName>
        <ecNumber evidence="6">2.7.7.85</ecNumber>
    </recommendedName>
    <alternativeName>
        <fullName evidence="6">Cyclic-di-AMP synthase</fullName>
        <shortName evidence="6">c-di-AMP synthase</shortName>
    </alternativeName>
</protein>
<keyword evidence="6" id="KW-0472">Membrane</keyword>
<dbReference type="GO" id="GO:0106408">
    <property type="term" value="F:diadenylate cyclase activity"/>
    <property type="evidence" value="ECO:0007669"/>
    <property type="project" value="UniProtKB-EC"/>
</dbReference>
<evidence type="ECO:0000256" key="4">
    <source>
        <dbReference type="ARBA" id="ARBA00022741"/>
    </source>
</evidence>
<dbReference type="Gene3D" id="1.10.287.770">
    <property type="entry name" value="YojJ-like"/>
    <property type="match status" value="1"/>
</dbReference>
<dbReference type="Pfam" id="PF10372">
    <property type="entry name" value="CdaS_N"/>
    <property type="match status" value="1"/>
</dbReference>
<dbReference type="InterPro" id="IPR053472">
    <property type="entry name" value="DAC_CdaS-like"/>
</dbReference>
<organism evidence="8 9">
    <name type="scientific">Paenibacillus aurantius</name>
    <dbReference type="NCBI Taxonomy" id="2918900"/>
    <lineage>
        <taxon>Bacteria</taxon>
        <taxon>Bacillati</taxon>
        <taxon>Bacillota</taxon>
        <taxon>Bacilli</taxon>
        <taxon>Bacillales</taxon>
        <taxon>Paenibacillaceae</taxon>
        <taxon>Paenibacillus</taxon>
    </lineage>
</organism>
<name>A0AA96LEA8_9BACL</name>
<keyword evidence="6" id="KW-1003">Cell membrane</keyword>
<keyword evidence="3 6" id="KW-0548">Nucleotidyltransferase</keyword>
<evidence type="ECO:0000256" key="1">
    <source>
        <dbReference type="ARBA" id="ARBA00000877"/>
    </source>
</evidence>
<comment type="catalytic activity">
    <reaction evidence="1 6">
        <text>2 ATP = 3',3'-c-di-AMP + 2 diphosphate</text>
        <dbReference type="Rhea" id="RHEA:35655"/>
        <dbReference type="ChEBI" id="CHEBI:30616"/>
        <dbReference type="ChEBI" id="CHEBI:33019"/>
        <dbReference type="ChEBI" id="CHEBI:71500"/>
        <dbReference type="EC" id="2.7.7.85"/>
    </reaction>
</comment>
<dbReference type="SUPFAM" id="SSF143597">
    <property type="entry name" value="YojJ-like"/>
    <property type="match status" value="1"/>
</dbReference>
<dbReference type="Proteomes" id="UP001305702">
    <property type="component" value="Chromosome"/>
</dbReference>
<comment type="similarity">
    <text evidence="6">Belongs to the adenylate cyclase family. DacB/CdaS subfamily.</text>
</comment>
<evidence type="ECO:0000256" key="5">
    <source>
        <dbReference type="ARBA" id="ARBA00022840"/>
    </source>
</evidence>
<dbReference type="KEGG" id="paun:MJA45_03430"/>
<dbReference type="RefSeq" id="WP_315605903.1">
    <property type="nucleotide sequence ID" value="NZ_CP130318.1"/>
</dbReference>
<keyword evidence="6" id="KW-0812">Transmembrane</keyword>
<comment type="subunit">
    <text evidence="6">Probably oligomerizes.</text>
</comment>
<dbReference type="InterPro" id="IPR003390">
    <property type="entry name" value="DNA_integrity_scan_DisA_N"/>
</dbReference>
<keyword evidence="5 6" id="KW-0067">ATP-binding</keyword>
<proteinExistence type="inferred from homology"/>
<dbReference type="InterPro" id="IPR019457">
    <property type="entry name" value="CdaS_N"/>
</dbReference>